<keyword evidence="2" id="KW-1185">Reference proteome</keyword>
<comment type="caution">
    <text evidence="1">The sequence shown here is derived from an EMBL/GenBank/DDBJ whole genome shotgun (WGS) entry which is preliminary data.</text>
</comment>
<dbReference type="SUPFAM" id="SSF48403">
    <property type="entry name" value="Ankyrin repeat"/>
    <property type="match status" value="1"/>
</dbReference>
<dbReference type="Gene3D" id="1.25.40.20">
    <property type="entry name" value="Ankyrin repeat-containing domain"/>
    <property type="match status" value="1"/>
</dbReference>
<protein>
    <submittedName>
        <fullName evidence="1">Uncharacterized protein</fullName>
    </submittedName>
</protein>
<dbReference type="SMART" id="SM00248">
    <property type="entry name" value="ANK"/>
    <property type="match status" value="2"/>
</dbReference>
<name>A0A261XX73_9FUNG</name>
<proteinExistence type="predicted"/>
<reference evidence="1 2" key="1">
    <citation type="journal article" date="2017" name="Mycologia">
        <title>Bifiguratus adelaidae, gen. et sp. nov., a new member of Mucoromycotina in endophytic and soil-dwelling habitats.</title>
        <authorList>
            <person name="Torres-Cruz T.J."/>
            <person name="Billingsley Tobias T.L."/>
            <person name="Almatruk M."/>
            <person name="Hesse C."/>
            <person name="Kuske C.R."/>
            <person name="Desiro A."/>
            <person name="Benucci G.M."/>
            <person name="Bonito G."/>
            <person name="Stajich J.E."/>
            <person name="Dunlap C."/>
            <person name="Arnold A.E."/>
            <person name="Porras-Alfaro A."/>
        </authorList>
    </citation>
    <scope>NUCLEOTIDE SEQUENCE [LARGE SCALE GENOMIC DNA]</scope>
    <source>
        <strain evidence="1 2">AZ0501</strain>
    </source>
</reference>
<gene>
    <name evidence="1" type="ORF">BZG36_04567</name>
</gene>
<organism evidence="1 2">
    <name type="scientific">Bifiguratus adelaidae</name>
    <dbReference type="NCBI Taxonomy" id="1938954"/>
    <lineage>
        <taxon>Eukaryota</taxon>
        <taxon>Fungi</taxon>
        <taxon>Fungi incertae sedis</taxon>
        <taxon>Mucoromycota</taxon>
        <taxon>Mucoromycotina</taxon>
        <taxon>Endogonomycetes</taxon>
        <taxon>Endogonales</taxon>
        <taxon>Endogonales incertae sedis</taxon>
        <taxon>Bifiguratus</taxon>
    </lineage>
</organism>
<dbReference type="EMBL" id="MVBO01000115">
    <property type="protein sequence ID" value="OZJ02942.1"/>
    <property type="molecule type" value="Genomic_DNA"/>
</dbReference>
<sequence length="270" mass="28811">MATIEGAALIDLCAKADAVKVREFLLGNPTFDVAKLRDTAQRTALFLACSQPDPTKQEAASLIARMLIMRGADVDSLNGPEQFTPLHASVFTSNVDCILLLLEAEATIPVSGPFRLTPLLLVRSKLENMSSRWRHRRSISSGLDAASGYAPLPDLGPVAQITEILTGHINTNYHPSMSSATLPPPSTSNAILPNRRSVPAAQETIATAGTAAVNQGTSLRASAASTHSAPATNYIDILSRDLSQMDCNESAQVQDVVDNLLKRIEELAVQ</sequence>
<dbReference type="InterPro" id="IPR002110">
    <property type="entry name" value="Ankyrin_rpt"/>
</dbReference>
<evidence type="ECO:0000313" key="1">
    <source>
        <dbReference type="EMBL" id="OZJ02942.1"/>
    </source>
</evidence>
<dbReference type="AlphaFoldDB" id="A0A261XX73"/>
<accession>A0A261XX73</accession>
<dbReference type="OrthoDB" id="194358at2759"/>
<dbReference type="InterPro" id="IPR036770">
    <property type="entry name" value="Ankyrin_rpt-contain_sf"/>
</dbReference>
<evidence type="ECO:0000313" key="2">
    <source>
        <dbReference type="Proteomes" id="UP000242875"/>
    </source>
</evidence>
<dbReference type="Proteomes" id="UP000242875">
    <property type="component" value="Unassembled WGS sequence"/>
</dbReference>